<dbReference type="Pfam" id="PF00010">
    <property type="entry name" value="HLH"/>
    <property type="match status" value="1"/>
</dbReference>
<evidence type="ECO:0000256" key="2">
    <source>
        <dbReference type="ARBA" id="ARBA00023015"/>
    </source>
</evidence>
<evidence type="ECO:0000313" key="8">
    <source>
        <dbReference type="Proteomes" id="UP000593560"/>
    </source>
</evidence>
<dbReference type="OrthoDB" id="690068at2759"/>
<evidence type="ECO:0000313" key="7">
    <source>
        <dbReference type="EMBL" id="MBA0801065.1"/>
    </source>
</evidence>
<feature type="compositionally biased region" description="Polar residues" evidence="5">
    <location>
        <begin position="285"/>
        <end position="295"/>
    </location>
</feature>
<evidence type="ECO:0000256" key="5">
    <source>
        <dbReference type="SAM" id="MobiDB-lite"/>
    </source>
</evidence>
<comment type="caution">
    <text evidence="7">The sequence shown here is derived from an EMBL/GenBank/DDBJ whole genome shotgun (WGS) entry which is preliminary data.</text>
</comment>
<keyword evidence="3" id="KW-0804">Transcription</keyword>
<dbReference type="Gene3D" id="4.10.280.10">
    <property type="entry name" value="Helix-loop-helix DNA-binding domain"/>
    <property type="match status" value="1"/>
</dbReference>
<evidence type="ECO:0000259" key="6">
    <source>
        <dbReference type="PROSITE" id="PS50888"/>
    </source>
</evidence>
<dbReference type="SMART" id="SM00353">
    <property type="entry name" value="HLH"/>
    <property type="match status" value="1"/>
</dbReference>
<dbReference type="SUPFAM" id="SSF47459">
    <property type="entry name" value="HLH, helix-loop-helix DNA-binding domain"/>
    <property type="match status" value="1"/>
</dbReference>
<accession>A0A7J9GWA6</accession>
<proteinExistence type="predicted"/>
<dbReference type="InterPro" id="IPR011598">
    <property type="entry name" value="bHLH_dom"/>
</dbReference>
<dbReference type="GO" id="GO:0046983">
    <property type="term" value="F:protein dimerization activity"/>
    <property type="evidence" value="ECO:0007669"/>
    <property type="project" value="InterPro"/>
</dbReference>
<dbReference type="EMBL" id="JABFAD010000006">
    <property type="protein sequence ID" value="MBA0801065.1"/>
    <property type="molecule type" value="Genomic_DNA"/>
</dbReference>
<dbReference type="PROSITE" id="PS50888">
    <property type="entry name" value="BHLH"/>
    <property type="match status" value="1"/>
</dbReference>
<dbReference type="InterPro" id="IPR036638">
    <property type="entry name" value="HLH_DNA-bd_sf"/>
</dbReference>
<evidence type="ECO:0000256" key="1">
    <source>
        <dbReference type="ARBA" id="ARBA00004123"/>
    </source>
</evidence>
<dbReference type="AlphaFoldDB" id="A0A7J9GWA6"/>
<evidence type="ECO:0000256" key="4">
    <source>
        <dbReference type="ARBA" id="ARBA00023242"/>
    </source>
</evidence>
<dbReference type="GO" id="GO:0005634">
    <property type="term" value="C:nucleus"/>
    <property type="evidence" value="ECO:0007669"/>
    <property type="project" value="UniProtKB-SubCell"/>
</dbReference>
<gene>
    <name evidence="7" type="ORF">Gohar_011456</name>
</gene>
<sequence>VELNAEQLGLQRSEQLRQLYESLSAGESSPQPPRPSAALSPEDLTDTEWYFLVLPTSLDLQTDYDLHYRTGLSAVLNSLYRFLNFWNSSQESSFISWKENGLKKPWKRRNQATPQKLLKKILFEVHMMHDKGLLESTAKNGVKNDAPRPKADKICGNHVLSKRKRREKLNQRFMILKSLVPSNNNVIKLPFPVVVTQEFFCVFGGLCFDIHVTEYVEHKCLSSVALLNSLAFFMHTDKVSILDDTIKYLQDLERKVEELITCSELMELETRTKRQPRDGVERTSDNYSGNENIAN</sequence>
<name>A0A7J9GWA6_9ROSI</name>
<comment type="subcellular location">
    <subcellularLocation>
        <location evidence="1">Nucleus</location>
    </subcellularLocation>
</comment>
<keyword evidence="2" id="KW-0805">Transcription regulation</keyword>
<dbReference type="Proteomes" id="UP000593560">
    <property type="component" value="Unassembled WGS sequence"/>
</dbReference>
<evidence type="ECO:0000256" key="3">
    <source>
        <dbReference type="ARBA" id="ARBA00023163"/>
    </source>
</evidence>
<reference evidence="7 8" key="1">
    <citation type="journal article" date="2019" name="Genome Biol. Evol.">
        <title>Insights into the evolution of the New World diploid cottons (Gossypium, subgenus Houzingenia) based on genome sequencing.</title>
        <authorList>
            <person name="Grover C.E."/>
            <person name="Arick M.A. 2nd"/>
            <person name="Thrash A."/>
            <person name="Conover J.L."/>
            <person name="Sanders W.S."/>
            <person name="Peterson D.G."/>
            <person name="Frelichowski J.E."/>
            <person name="Scheffler J.A."/>
            <person name="Scheffler B.E."/>
            <person name="Wendel J.F."/>
        </authorList>
    </citation>
    <scope>NUCLEOTIDE SEQUENCE [LARGE SCALE GENOMIC DNA]</scope>
    <source>
        <strain evidence="7">0</strain>
        <tissue evidence="7">Leaf</tissue>
    </source>
</reference>
<feature type="non-terminal residue" evidence="7">
    <location>
        <position position="295"/>
    </location>
</feature>
<organism evidence="7 8">
    <name type="scientific">Gossypium harknessii</name>
    <dbReference type="NCBI Taxonomy" id="34285"/>
    <lineage>
        <taxon>Eukaryota</taxon>
        <taxon>Viridiplantae</taxon>
        <taxon>Streptophyta</taxon>
        <taxon>Embryophyta</taxon>
        <taxon>Tracheophyta</taxon>
        <taxon>Spermatophyta</taxon>
        <taxon>Magnoliopsida</taxon>
        <taxon>eudicotyledons</taxon>
        <taxon>Gunneridae</taxon>
        <taxon>Pentapetalae</taxon>
        <taxon>rosids</taxon>
        <taxon>malvids</taxon>
        <taxon>Malvales</taxon>
        <taxon>Malvaceae</taxon>
        <taxon>Malvoideae</taxon>
        <taxon>Gossypium</taxon>
    </lineage>
</organism>
<dbReference type="PANTHER" id="PTHR46266:SF3">
    <property type="entry name" value="TRANSCRIPTION FACTOR EGL1"/>
    <property type="match status" value="1"/>
</dbReference>
<feature type="domain" description="BHLH" evidence="6">
    <location>
        <begin position="153"/>
        <end position="252"/>
    </location>
</feature>
<keyword evidence="8" id="KW-1185">Reference proteome</keyword>
<feature type="region of interest" description="Disordered" evidence="5">
    <location>
        <begin position="271"/>
        <end position="295"/>
    </location>
</feature>
<protein>
    <recommendedName>
        <fullName evidence="6">BHLH domain-containing protein</fullName>
    </recommendedName>
</protein>
<feature type="compositionally biased region" description="Basic and acidic residues" evidence="5">
    <location>
        <begin position="271"/>
        <end position="284"/>
    </location>
</feature>
<keyword evidence="4" id="KW-0539">Nucleus</keyword>
<dbReference type="PANTHER" id="PTHR46266">
    <property type="entry name" value="TRANSCRIPTION FACTOR TT8"/>
    <property type="match status" value="1"/>
</dbReference>